<name>A0A0L0CJM4_LUCCU</name>
<evidence type="ECO:0000256" key="4">
    <source>
        <dbReference type="ARBA" id="ARBA00022989"/>
    </source>
</evidence>
<evidence type="ECO:0000256" key="7">
    <source>
        <dbReference type="ARBA" id="ARBA00023180"/>
    </source>
</evidence>
<evidence type="ECO:0000256" key="1">
    <source>
        <dbReference type="ARBA" id="ARBA00004651"/>
    </source>
</evidence>
<feature type="transmembrane region" description="Helical" evidence="8">
    <location>
        <begin position="476"/>
        <end position="497"/>
    </location>
</feature>
<dbReference type="OrthoDB" id="7912094at2759"/>
<keyword evidence="2" id="KW-1003">Cell membrane</keyword>
<evidence type="ECO:0000256" key="8">
    <source>
        <dbReference type="SAM" id="Phobius"/>
    </source>
</evidence>
<evidence type="ECO:0000256" key="2">
    <source>
        <dbReference type="ARBA" id="ARBA00022475"/>
    </source>
</evidence>
<dbReference type="OMA" id="TWAVQVI"/>
<organism evidence="9 10">
    <name type="scientific">Lucilia cuprina</name>
    <name type="common">Green bottle fly</name>
    <name type="synonym">Australian sheep blowfly</name>
    <dbReference type="NCBI Taxonomy" id="7375"/>
    <lineage>
        <taxon>Eukaryota</taxon>
        <taxon>Metazoa</taxon>
        <taxon>Ecdysozoa</taxon>
        <taxon>Arthropoda</taxon>
        <taxon>Hexapoda</taxon>
        <taxon>Insecta</taxon>
        <taxon>Pterygota</taxon>
        <taxon>Neoptera</taxon>
        <taxon>Endopterygota</taxon>
        <taxon>Diptera</taxon>
        <taxon>Brachycera</taxon>
        <taxon>Muscomorpha</taxon>
        <taxon>Oestroidea</taxon>
        <taxon>Calliphoridae</taxon>
        <taxon>Luciliinae</taxon>
        <taxon>Lucilia</taxon>
    </lineage>
</organism>
<evidence type="ECO:0000313" key="9">
    <source>
        <dbReference type="EMBL" id="KNC31689.1"/>
    </source>
</evidence>
<dbReference type="SUPFAM" id="SSF53850">
    <property type="entry name" value="Periplasmic binding protein-like II"/>
    <property type="match status" value="1"/>
</dbReference>
<keyword evidence="3 8" id="KW-0812">Transmembrane</keyword>
<keyword evidence="4 8" id="KW-1133">Transmembrane helix</keyword>
<evidence type="ECO:0008006" key="11">
    <source>
        <dbReference type="Google" id="ProtNLM"/>
    </source>
</evidence>
<keyword evidence="6" id="KW-0675">Receptor</keyword>
<feature type="transmembrane region" description="Helical" evidence="8">
    <location>
        <begin position="259"/>
        <end position="275"/>
    </location>
</feature>
<evidence type="ECO:0000256" key="6">
    <source>
        <dbReference type="ARBA" id="ARBA00023170"/>
    </source>
</evidence>
<dbReference type="PANTHER" id="PTHR42643:SF41">
    <property type="entry name" value="IONOTROPIC RECEPTOR 20A-RELATED"/>
    <property type="match status" value="1"/>
</dbReference>
<dbReference type="PANTHER" id="PTHR42643">
    <property type="entry name" value="IONOTROPIC RECEPTOR 20A-RELATED"/>
    <property type="match status" value="1"/>
</dbReference>
<dbReference type="GO" id="GO:0005886">
    <property type="term" value="C:plasma membrane"/>
    <property type="evidence" value="ECO:0007669"/>
    <property type="project" value="UniProtKB-SubCell"/>
</dbReference>
<comment type="caution">
    <text evidence="9">The sequence shown here is derived from an EMBL/GenBank/DDBJ whole genome shotgun (WGS) entry which is preliminary data.</text>
</comment>
<feature type="transmembrane region" description="Helical" evidence="8">
    <location>
        <begin position="287"/>
        <end position="310"/>
    </location>
</feature>
<dbReference type="EMBL" id="JRES01000394">
    <property type="protein sequence ID" value="KNC31689.1"/>
    <property type="molecule type" value="Genomic_DNA"/>
</dbReference>
<evidence type="ECO:0000256" key="3">
    <source>
        <dbReference type="ARBA" id="ARBA00022692"/>
    </source>
</evidence>
<feature type="transmembrane region" description="Helical" evidence="8">
    <location>
        <begin position="226"/>
        <end position="247"/>
    </location>
</feature>
<proteinExistence type="predicted"/>
<dbReference type="AlphaFoldDB" id="A0A0L0CJM4"/>
<sequence>MSLLREWMVLNSWHLKDETLLNTVKKTLNRRRLKKVIFITETPISESPISPSQQFREFFKWLHVQGFWNSLLMDLEGNSLAFDNLSKKFIRNLTLPEFLQNTINWPNLKGFPIRCSMGSNPPRTYIHYDNSNEVSLKGYYGTIINLFAKYYNASLKPFLLTDMDYFTELDCIRYIKEHKVDICGDVLTINTEYVITQPEMISASYLMVPYDKPLARFYYFLKPFQLHVWTIVNCSFFYKVITLAFIHRLQHGTWNASQQILYATLSVMFLPFHLTRVKGPYRKFLELIMILVGFVVANWYLSVLSSLLFARLYSHDIKSLEDLAHHNISIMVNDFDVYLLNVTENDPIIMQQLKVVSNDVLQQHRRNLDPHYAYYSQSDKIEFYLHQQKFLLRPRMKVLTGIPPINEVLAGIPMSPNWPFQHLLNDFIRRIAVSGLYQRLLVNAREEGISTGYLHYFPTEHHYVEPLSIEYFQMPAMLLAVGYSLALGGFLLEIFVFKKF</sequence>
<evidence type="ECO:0000313" key="10">
    <source>
        <dbReference type="Proteomes" id="UP000037069"/>
    </source>
</evidence>
<reference evidence="9 10" key="1">
    <citation type="journal article" date="2015" name="Nat. Commun.">
        <title>Lucilia cuprina genome unlocks parasitic fly biology to underpin future interventions.</title>
        <authorList>
            <person name="Anstead C.A."/>
            <person name="Korhonen P.K."/>
            <person name="Young N.D."/>
            <person name="Hall R.S."/>
            <person name="Jex A.R."/>
            <person name="Murali S.C."/>
            <person name="Hughes D.S."/>
            <person name="Lee S.F."/>
            <person name="Perry T."/>
            <person name="Stroehlein A.J."/>
            <person name="Ansell B.R."/>
            <person name="Breugelmans B."/>
            <person name="Hofmann A."/>
            <person name="Qu J."/>
            <person name="Dugan S."/>
            <person name="Lee S.L."/>
            <person name="Chao H."/>
            <person name="Dinh H."/>
            <person name="Han Y."/>
            <person name="Doddapaneni H.V."/>
            <person name="Worley K.C."/>
            <person name="Muzny D.M."/>
            <person name="Ioannidis P."/>
            <person name="Waterhouse R.M."/>
            <person name="Zdobnov E.M."/>
            <person name="James P.J."/>
            <person name="Bagnall N.H."/>
            <person name="Kotze A.C."/>
            <person name="Gibbs R.A."/>
            <person name="Richards S."/>
            <person name="Batterham P."/>
            <person name="Gasser R.B."/>
        </authorList>
    </citation>
    <scope>NUCLEOTIDE SEQUENCE [LARGE SCALE GENOMIC DNA]</scope>
    <source>
        <strain evidence="9 10">LS</strain>
        <tissue evidence="9">Full body</tissue>
    </source>
</reference>
<keyword evidence="5 8" id="KW-0472">Membrane</keyword>
<accession>A0A0L0CJM4</accession>
<keyword evidence="10" id="KW-1185">Reference proteome</keyword>
<dbReference type="Proteomes" id="UP000037069">
    <property type="component" value="Unassembled WGS sequence"/>
</dbReference>
<protein>
    <recommendedName>
        <fullName evidence="11">Ionotropic glutamate receptor C-terminal domain-containing protein</fullName>
    </recommendedName>
</protein>
<dbReference type="InterPro" id="IPR052192">
    <property type="entry name" value="Insect_Ionotropic_Sensory_Rcpt"/>
</dbReference>
<evidence type="ECO:0000256" key="5">
    <source>
        <dbReference type="ARBA" id="ARBA00023136"/>
    </source>
</evidence>
<gene>
    <name evidence="9" type="ORF">FF38_10347</name>
</gene>
<keyword evidence="7" id="KW-0325">Glycoprotein</keyword>
<comment type="subcellular location">
    <subcellularLocation>
        <location evidence="1">Cell membrane</location>
        <topology evidence="1">Multi-pass membrane protein</topology>
    </subcellularLocation>
</comment>